<dbReference type="AlphaFoldDB" id="A0A833VMF1"/>
<dbReference type="Proteomes" id="UP000655588">
    <property type="component" value="Unassembled WGS sequence"/>
</dbReference>
<organism evidence="1 2">
    <name type="scientific">Frieseomelitta varia</name>
    <dbReference type="NCBI Taxonomy" id="561572"/>
    <lineage>
        <taxon>Eukaryota</taxon>
        <taxon>Metazoa</taxon>
        <taxon>Ecdysozoa</taxon>
        <taxon>Arthropoda</taxon>
        <taxon>Hexapoda</taxon>
        <taxon>Insecta</taxon>
        <taxon>Pterygota</taxon>
        <taxon>Neoptera</taxon>
        <taxon>Endopterygota</taxon>
        <taxon>Hymenoptera</taxon>
        <taxon>Apocrita</taxon>
        <taxon>Aculeata</taxon>
        <taxon>Apoidea</taxon>
        <taxon>Anthophila</taxon>
        <taxon>Apidae</taxon>
        <taxon>Frieseomelitta</taxon>
    </lineage>
</organism>
<name>A0A833VMF1_9HYME</name>
<dbReference type="EMBL" id="WNWW01000483">
    <property type="protein sequence ID" value="KAF3424256.1"/>
    <property type="molecule type" value="Genomic_DNA"/>
</dbReference>
<keyword evidence="2" id="KW-1185">Reference proteome</keyword>
<protein>
    <submittedName>
        <fullName evidence="1">Uncharacterized protein</fullName>
    </submittedName>
</protein>
<proteinExistence type="predicted"/>
<comment type="caution">
    <text evidence="1">The sequence shown here is derived from an EMBL/GenBank/DDBJ whole genome shotgun (WGS) entry which is preliminary data.</text>
</comment>
<sequence>MVRVEDVASMIAFRFSFKLALMYETFVSKDNCLFQWTLFRVIVSLRMLSIVKVKEDVYYLNRPQGLLFCGKEKRKQRLN</sequence>
<evidence type="ECO:0000313" key="2">
    <source>
        <dbReference type="Proteomes" id="UP000655588"/>
    </source>
</evidence>
<reference evidence="1" key="1">
    <citation type="submission" date="2019-11" db="EMBL/GenBank/DDBJ databases">
        <title>The nuclear and mitochondrial genomes of Frieseomelitta varia - a highly eusocial stingless bee (Meliponini) with a permanently sterile worker caste.</title>
        <authorList>
            <person name="Freitas F.C.P."/>
            <person name="Lourenco A.P."/>
            <person name="Nunes F.M.F."/>
            <person name="Paschoal A.R."/>
            <person name="Abreu F.C.P."/>
            <person name="Barbin F.O."/>
            <person name="Bataglia L."/>
            <person name="Cardoso-Junior C.A.M."/>
            <person name="Cervoni M.S."/>
            <person name="Silva S.R."/>
            <person name="Dalarmi F."/>
            <person name="Del Lama M.A."/>
            <person name="Depintor T.S."/>
            <person name="Ferreira K.M."/>
            <person name="Goria P.S."/>
            <person name="Jaskot M.C."/>
            <person name="Lago D.C."/>
            <person name="Luna-Lucena D."/>
            <person name="Moda L.M."/>
            <person name="Nascimento L."/>
            <person name="Pedrino M."/>
            <person name="Rabico F.O."/>
            <person name="Sanches F.C."/>
            <person name="Santos D.E."/>
            <person name="Santos C.G."/>
            <person name="Vieira J."/>
            <person name="Lopes T.F."/>
            <person name="Barchuk A.R."/>
            <person name="Hartfelder K."/>
            <person name="Simoes Z.L.P."/>
            <person name="Bitondi M.M.G."/>
            <person name="Pinheiro D.G."/>
        </authorList>
    </citation>
    <scope>NUCLEOTIDE SEQUENCE</scope>
    <source>
        <strain evidence="1">USP_RPSP 00005682</strain>
        <tissue evidence="1">Whole individual</tissue>
    </source>
</reference>
<accession>A0A833VMF1</accession>
<gene>
    <name evidence="1" type="ORF">E2986_03724</name>
</gene>
<evidence type="ECO:0000313" key="1">
    <source>
        <dbReference type="EMBL" id="KAF3424256.1"/>
    </source>
</evidence>